<proteinExistence type="predicted"/>
<evidence type="ECO:0000313" key="2">
    <source>
        <dbReference type="EMBL" id="ARO16043.1"/>
    </source>
</evidence>
<feature type="region of interest" description="Disordered" evidence="1">
    <location>
        <begin position="471"/>
        <end position="512"/>
    </location>
</feature>
<name>A0A1W6P3R3_9RHOB</name>
<accession>A0A1W6P3R3</accession>
<evidence type="ECO:0000313" key="3">
    <source>
        <dbReference type="Proteomes" id="UP000242447"/>
    </source>
</evidence>
<sequence>MMVHGGKTLSQQAVAALDEVRRKAQNPPHANRGGSSGQTPDFQCEKQAPNGVKPAVCAPKCPPPSEKRRKGKKTSPVMEKWLQTAWFFDWLTITLPNGRNGKGERRRADPSEVAEAARLTGTERVEAMRVIHYEDRMGEEEAREARDAFCLWSVLAGLHTQRVGNGTDGFAGALHYADSPIDEERRATVRAGHARNMPSLEIPGGDGRCALLAPQALNAFGPSLLARADVSMDHSQEGLMDALLDYARRMSKASKMAAPRVIESDTGRTFYWGKGEASVKVYQKDLERVADGKLAIEDADPHLVRVEFRFSPKSDKKAGAAGLARNGAWRLLGTVHWVRSMVEQIAALIEVEKGASMAVQRVIKAPDARTVEDKAAYGLEQYARTFCKAAVSRIVAEKFGHDWMGAEVSPEEVRAAVLDMVAAHLDMHGTAEAVVVRAGLDEARDAEAEAMRGAAILDFWMARQHRAAEEAQSGLKEAAASARFEAGQDGDGVSSSGDGRDGSGTVSATVAA</sequence>
<feature type="region of interest" description="Disordered" evidence="1">
    <location>
        <begin position="1"/>
        <end position="76"/>
    </location>
</feature>
<protein>
    <submittedName>
        <fullName evidence="2">Uncharacterized protein</fullName>
    </submittedName>
</protein>
<dbReference type="EMBL" id="CP019942">
    <property type="protein sequence ID" value="ARO16043.1"/>
    <property type="molecule type" value="Genomic_DNA"/>
</dbReference>
<dbReference type="KEGG" id="kro:BVG79_p5000001"/>
<evidence type="ECO:0000256" key="1">
    <source>
        <dbReference type="SAM" id="MobiDB-lite"/>
    </source>
</evidence>
<organism evidence="2 3">
    <name type="scientific">Ketogulonicigenium robustum</name>
    <dbReference type="NCBI Taxonomy" id="92947"/>
    <lineage>
        <taxon>Bacteria</taxon>
        <taxon>Pseudomonadati</taxon>
        <taxon>Pseudomonadota</taxon>
        <taxon>Alphaproteobacteria</taxon>
        <taxon>Rhodobacterales</taxon>
        <taxon>Roseobacteraceae</taxon>
        <taxon>Ketogulonicigenium</taxon>
    </lineage>
</organism>
<dbReference type="Proteomes" id="UP000242447">
    <property type="component" value="Plasmid unnamed5"/>
</dbReference>
<dbReference type="AlphaFoldDB" id="A0A1W6P3R3"/>
<geneLocation type="plasmid" evidence="2 3">
    <name>unnamed5</name>
</geneLocation>
<keyword evidence="3" id="KW-1185">Reference proteome</keyword>
<keyword evidence="2" id="KW-0614">Plasmid</keyword>
<reference evidence="2 3" key="1">
    <citation type="submission" date="2017-02" db="EMBL/GenBank/DDBJ databases">
        <title>Ketogulonicigenium robustum SPU B003 Genome sequencing and assembly.</title>
        <authorList>
            <person name="Li Y."/>
            <person name="Liu L."/>
            <person name="Wang C."/>
            <person name="Zhang M."/>
            <person name="Zhang T."/>
            <person name="Zhang Y."/>
        </authorList>
    </citation>
    <scope>NUCLEOTIDE SEQUENCE [LARGE SCALE GENOMIC DNA]</scope>
    <source>
        <strain evidence="2 3">SPU_B003</strain>
        <plasmid evidence="2 3">unnamed5</plasmid>
    </source>
</reference>
<gene>
    <name evidence="2" type="ORF">BVG79_p5000001</name>
</gene>